<feature type="compositionally biased region" description="Basic and acidic residues" evidence="1">
    <location>
        <begin position="640"/>
        <end position="649"/>
    </location>
</feature>
<feature type="compositionally biased region" description="Basic and acidic residues" evidence="1">
    <location>
        <begin position="619"/>
        <end position="631"/>
    </location>
</feature>
<evidence type="ECO:0000313" key="3">
    <source>
        <dbReference type="EMBL" id="CAH0383116.1"/>
    </source>
</evidence>
<dbReference type="AlphaFoldDB" id="A0A9P0EZB0"/>
<dbReference type="GO" id="GO:0005737">
    <property type="term" value="C:cytoplasm"/>
    <property type="evidence" value="ECO:0007669"/>
    <property type="project" value="TreeGrafter"/>
</dbReference>
<feature type="region of interest" description="Disordered" evidence="1">
    <location>
        <begin position="523"/>
        <end position="702"/>
    </location>
</feature>
<feature type="compositionally biased region" description="Polar residues" evidence="1">
    <location>
        <begin position="668"/>
        <end position="677"/>
    </location>
</feature>
<evidence type="ECO:0000256" key="1">
    <source>
        <dbReference type="SAM" id="MobiDB-lite"/>
    </source>
</evidence>
<accession>A0A9P0EZB0</accession>
<feature type="compositionally biased region" description="Basic residues" evidence="1">
    <location>
        <begin position="598"/>
        <end position="608"/>
    </location>
</feature>
<evidence type="ECO:0000259" key="2">
    <source>
        <dbReference type="Pfam" id="PF21034"/>
    </source>
</evidence>
<sequence length="835" mass="91459">MLLVTADKRGHRFHVFRINPHVAGSASASVHHLYILHRGDTTARVQDISFSNDSRWVAVSSLRGTTHVFPITPYGGSVGLRTHATPHVVNKLSRFHRSAGLTNDGRNSPILNECNQQLTMLAIPNPCLPPFPSPVVITPLAQLRTYPPGIPATRGHEDVSAMIKVSACFAPPRAWLSSSQETILNNKSMKRAVDSLFIITCHANLIQYDLEPKHVVGATKDRICDNTQIELGVEAKAEWPLVNSPSNTQPPLNANNPLLLMSRSFTSNSSNKYQNLDADERWLSQVEIVTHAGPHRRLWMGPQFTFKTFSSSLGGAVPVMDSDCGSRLNRSSPVNMPLSHNPIVPVLLESGSSSSFEQSPCLLDMCGAELEKMEGEGDSRLQEDLADAMQEVPGMTIPSDAGGGSMRARASVMARQVNPLGTVLTLSEGVSLAASIKTPDSNRIISKVVCCEQQSSHSPSSFDAPVNVDLSRPLSESSSDISLQEKIIYIDKLQTSIESNLSNSSNSVDVNTNNSQMVTVVELVPRTNSTTNSKIRSGGATTSESKESAPKAEKVSKTEKIVTEVIQSTPSISDSSIKESGCELSRSVPPEEPSKSSKSSKGKSKREKGRQNKAPAESAKQEEQSEEKEVVSEILSLPEPRIETEREEALISTVNLSEKKEKRAETPTDAQSLPNNPSKTSKKKKKEVQPVSLPKPCKNSSSSLEKCMPADAVIITNCSSEDETLDDKFESISFEEQTISADDPVIIKSHGVMSSIFDEHFRHPSVLEIPAEPLSVPIKQREDSCNDESSLTCPYLNRLLKFHVMWKRNAMKKASQLEEIESLRKERHQIKKVRV</sequence>
<feature type="domain" description="BCAS3 WD40" evidence="2">
    <location>
        <begin position="1"/>
        <end position="102"/>
    </location>
</feature>
<evidence type="ECO:0000313" key="4">
    <source>
        <dbReference type="Proteomes" id="UP001152759"/>
    </source>
</evidence>
<feature type="compositionally biased region" description="Basic and acidic residues" evidence="1">
    <location>
        <begin position="657"/>
        <end position="666"/>
    </location>
</feature>
<keyword evidence="4" id="KW-1185">Reference proteome</keyword>
<dbReference type="EMBL" id="OU963871">
    <property type="protein sequence ID" value="CAH0383116.1"/>
    <property type="molecule type" value="Genomic_DNA"/>
</dbReference>
<dbReference type="GO" id="GO:0042594">
    <property type="term" value="P:response to starvation"/>
    <property type="evidence" value="ECO:0007669"/>
    <property type="project" value="TreeGrafter"/>
</dbReference>
<dbReference type="Pfam" id="PF21034">
    <property type="entry name" value="BCAS3_WD40"/>
    <property type="match status" value="1"/>
</dbReference>
<gene>
    <name evidence="3" type="ORF">BEMITA_LOCUS2591</name>
</gene>
<name>A0A9P0EZB0_BEMTA</name>
<protein>
    <recommendedName>
        <fullName evidence="2">BCAS3 WD40 domain-containing protein</fullName>
    </recommendedName>
</protein>
<dbReference type="InterPro" id="IPR045142">
    <property type="entry name" value="BCAS3-like"/>
</dbReference>
<organism evidence="3 4">
    <name type="scientific">Bemisia tabaci</name>
    <name type="common">Sweetpotato whitefly</name>
    <name type="synonym">Aleurodes tabaci</name>
    <dbReference type="NCBI Taxonomy" id="7038"/>
    <lineage>
        <taxon>Eukaryota</taxon>
        <taxon>Metazoa</taxon>
        <taxon>Ecdysozoa</taxon>
        <taxon>Arthropoda</taxon>
        <taxon>Hexapoda</taxon>
        <taxon>Insecta</taxon>
        <taxon>Pterygota</taxon>
        <taxon>Neoptera</taxon>
        <taxon>Paraneoptera</taxon>
        <taxon>Hemiptera</taxon>
        <taxon>Sternorrhyncha</taxon>
        <taxon>Aleyrodoidea</taxon>
        <taxon>Aleyrodidae</taxon>
        <taxon>Aleyrodinae</taxon>
        <taxon>Bemisia</taxon>
    </lineage>
</organism>
<feature type="compositionally biased region" description="Basic and acidic residues" evidence="1">
    <location>
        <begin position="544"/>
        <end position="562"/>
    </location>
</feature>
<dbReference type="PANTHER" id="PTHR13268:SF0">
    <property type="entry name" value="BCAS3 MICROTUBULE ASSOCIATED CELL MIGRATION FACTOR"/>
    <property type="match status" value="1"/>
</dbReference>
<proteinExistence type="predicted"/>
<dbReference type="GO" id="GO:0006914">
    <property type="term" value="P:autophagy"/>
    <property type="evidence" value="ECO:0007669"/>
    <property type="project" value="InterPro"/>
</dbReference>
<dbReference type="Proteomes" id="UP001152759">
    <property type="component" value="Chromosome 10"/>
</dbReference>
<feature type="compositionally biased region" description="Polar residues" evidence="1">
    <location>
        <begin position="526"/>
        <end position="543"/>
    </location>
</feature>
<reference evidence="3" key="1">
    <citation type="submission" date="2021-12" db="EMBL/GenBank/DDBJ databases">
        <authorList>
            <person name="King R."/>
        </authorList>
    </citation>
    <scope>NUCLEOTIDE SEQUENCE</scope>
</reference>
<dbReference type="InterPro" id="IPR048382">
    <property type="entry name" value="BCAS3_WD40"/>
</dbReference>
<feature type="compositionally biased region" description="Polar residues" evidence="1">
    <location>
        <begin position="565"/>
        <end position="575"/>
    </location>
</feature>
<dbReference type="PANTHER" id="PTHR13268">
    <property type="entry name" value="BREAST CARCINOMA AMPLIFIED SEQUENCE 3"/>
    <property type="match status" value="1"/>
</dbReference>